<dbReference type="AlphaFoldDB" id="A0A484IBU9"/>
<keyword evidence="3" id="KW-1185">Reference proteome</keyword>
<dbReference type="KEGG" id="nfn:NFRAN_1932"/>
<sequence length="79" mass="8705">MVIVMNSNSYTFLLLGVTILFIFVALANTQSSSFSLIPAYSTTQIGEEDSENNDNTLGQIEETETSQENADFEISDESK</sequence>
<reference evidence="2 3" key="1">
    <citation type="submission" date="2019-02" db="EMBL/GenBank/DDBJ databases">
        <authorList>
            <person name="Lehtovirta-Morley E L."/>
        </authorList>
    </citation>
    <scope>NUCLEOTIDE SEQUENCE [LARGE SCALE GENOMIC DNA]</scope>
    <source>
        <strain evidence="2">NFRAN1</strain>
    </source>
</reference>
<evidence type="ECO:0000256" key="1">
    <source>
        <dbReference type="SAM" id="MobiDB-lite"/>
    </source>
</evidence>
<gene>
    <name evidence="2" type="ORF">NFRAN_1932</name>
</gene>
<feature type="region of interest" description="Disordered" evidence="1">
    <location>
        <begin position="43"/>
        <end position="79"/>
    </location>
</feature>
<organism evidence="2 3">
    <name type="scientific">Candidatus Nitrosocosmicus franklandianus</name>
    <dbReference type="NCBI Taxonomy" id="1798806"/>
    <lineage>
        <taxon>Archaea</taxon>
        <taxon>Nitrososphaerota</taxon>
        <taxon>Nitrososphaeria</taxon>
        <taxon>Nitrososphaerales</taxon>
        <taxon>Nitrososphaeraceae</taxon>
        <taxon>Candidatus Nitrosocosmicus</taxon>
    </lineage>
</organism>
<protein>
    <submittedName>
        <fullName evidence="2">Uncharacterized protein</fullName>
    </submittedName>
</protein>
<accession>A0A484IBU9</accession>
<name>A0A484IBU9_9ARCH</name>
<proteinExistence type="predicted"/>
<dbReference type="EMBL" id="LR216287">
    <property type="protein sequence ID" value="VFJ14254.1"/>
    <property type="molecule type" value="Genomic_DNA"/>
</dbReference>
<dbReference type="Proteomes" id="UP000294299">
    <property type="component" value="Chromosome NFRAN"/>
</dbReference>
<evidence type="ECO:0000313" key="3">
    <source>
        <dbReference type="Proteomes" id="UP000294299"/>
    </source>
</evidence>
<feature type="compositionally biased region" description="Acidic residues" evidence="1">
    <location>
        <begin position="61"/>
        <end position="79"/>
    </location>
</feature>
<evidence type="ECO:0000313" key="2">
    <source>
        <dbReference type="EMBL" id="VFJ14254.1"/>
    </source>
</evidence>